<sequence>MLQHIPNRCCFGCWHVKARILPASPMKRPRRSNPPPCAKRVVSHAPEAHDSQHGDHLSIANSCAPTCRHVETASLVRVARPVLHPSRMSSYRLLHGTRQHISLSHIRNVMIMISRSSISPTADGGVYWRLLVHMRLHRLFSRASETWAGWTRGHVSRCHRYLVVGGVVLYVASQPVASSAILISLARLDLTSVSSLPLLS</sequence>
<protein>
    <submittedName>
        <fullName evidence="2">Uncharacterized protein</fullName>
    </submittedName>
</protein>
<keyword evidence="1" id="KW-1133">Transmembrane helix</keyword>
<dbReference type="EMBL" id="JBBPEH010000014">
    <property type="protein sequence ID" value="KAK7530372.1"/>
    <property type="molecule type" value="Genomic_DNA"/>
</dbReference>
<evidence type="ECO:0000313" key="2">
    <source>
        <dbReference type="EMBL" id="KAK7530372.1"/>
    </source>
</evidence>
<feature type="transmembrane region" description="Helical" evidence="1">
    <location>
        <begin position="161"/>
        <end position="186"/>
    </location>
</feature>
<evidence type="ECO:0000256" key="1">
    <source>
        <dbReference type="SAM" id="Phobius"/>
    </source>
</evidence>
<proteinExistence type="predicted"/>
<accession>A0ABR1L9M5</accession>
<dbReference type="Proteomes" id="UP001360953">
    <property type="component" value="Unassembled WGS sequence"/>
</dbReference>
<keyword evidence="1" id="KW-0472">Membrane</keyword>
<keyword evidence="1" id="KW-0812">Transmembrane</keyword>
<evidence type="ECO:0000313" key="3">
    <source>
        <dbReference type="Proteomes" id="UP001360953"/>
    </source>
</evidence>
<organism evidence="2 3">
    <name type="scientific">Phyllosticta citribraziliensis</name>
    <dbReference type="NCBI Taxonomy" id="989973"/>
    <lineage>
        <taxon>Eukaryota</taxon>
        <taxon>Fungi</taxon>
        <taxon>Dikarya</taxon>
        <taxon>Ascomycota</taxon>
        <taxon>Pezizomycotina</taxon>
        <taxon>Dothideomycetes</taxon>
        <taxon>Dothideomycetes incertae sedis</taxon>
        <taxon>Botryosphaeriales</taxon>
        <taxon>Phyllostictaceae</taxon>
        <taxon>Phyllosticta</taxon>
    </lineage>
</organism>
<gene>
    <name evidence="2" type="ORF">J3D65DRAFT_153974</name>
</gene>
<dbReference type="GeneID" id="92027029"/>
<reference evidence="2 3" key="1">
    <citation type="submission" date="2024-04" db="EMBL/GenBank/DDBJ databases">
        <title>Phyllosticta paracitricarpa is synonymous to the EU quarantine fungus P. citricarpa based on phylogenomic analyses.</title>
        <authorList>
            <consortium name="Lawrence Berkeley National Laboratory"/>
            <person name="Van ingen-buijs V.A."/>
            <person name="Van westerhoven A.C."/>
            <person name="Haridas S."/>
            <person name="Skiadas P."/>
            <person name="Martin F."/>
            <person name="Groenewald J.Z."/>
            <person name="Crous P.W."/>
            <person name="Seidl M.F."/>
        </authorList>
    </citation>
    <scope>NUCLEOTIDE SEQUENCE [LARGE SCALE GENOMIC DNA]</scope>
    <source>
        <strain evidence="2 3">CPC 17464</strain>
    </source>
</reference>
<comment type="caution">
    <text evidence="2">The sequence shown here is derived from an EMBL/GenBank/DDBJ whole genome shotgun (WGS) entry which is preliminary data.</text>
</comment>
<keyword evidence="3" id="KW-1185">Reference proteome</keyword>
<name>A0ABR1L9M5_9PEZI</name>
<dbReference type="RefSeq" id="XP_066650611.1">
    <property type="nucleotide sequence ID" value="XM_066794123.1"/>
</dbReference>